<dbReference type="Proteomes" id="UP000681526">
    <property type="component" value="Unassembled WGS sequence"/>
</dbReference>
<organism evidence="2 3">
    <name type="scientific">Thermobacillus xylanilyticus</name>
    <dbReference type="NCBI Taxonomy" id="76633"/>
    <lineage>
        <taxon>Bacteria</taxon>
        <taxon>Bacillati</taxon>
        <taxon>Bacillota</taxon>
        <taxon>Bacilli</taxon>
        <taxon>Bacillales</taxon>
        <taxon>Paenibacillaceae</taxon>
        <taxon>Thermobacillus</taxon>
    </lineage>
</organism>
<evidence type="ECO:0000313" key="3">
    <source>
        <dbReference type="Proteomes" id="UP000681526"/>
    </source>
</evidence>
<reference evidence="2 3" key="1">
    <citation type="submission" date="2021-04" db="EMBL/GenBank/DDBJ databases">
        <authorList>
            <person name="Rakotoarivonina H."/>
        </authorList>
    </citation>
    <scope>NUCLEOTIDE SEQUENCE [LARGE SCALE GENOMIC DNA]</scope>
    <source>
        <strain evidence="2 3">XE</strain>
    </source>
</reference>
<comment type="caution">
    <text evidence="2">The sequence shown here is derived from an EMBL/GenBank/DDBJ whole genome shotgun (WGS) entry which is preliminary data.</text>
</comment>
<gene>
    <name evidence="2" type="primary">txxe 1649</name>
    <name evidence="2" type="ORF">TXXE_07865</name>
</gene>
<dbReference type="EMBL" id="CAJRAY010000036">
    <property type="protein sequence ID" value="CAG5084456.1"/>
    <property type="molecule type" value="Genomic_DNA"/>
</dbReference>
<proteinExistence type="predicted"/>
<name>A0ABN7RUV4_THEXY</name>
<feature type="region of interest" description="Disordered" evidence="1">
    <location>
        <begin position="1"/>
        <end position="33"/>
    </location>
</feature>
<protein>
    <submittedName>
        <fullName evidence="2">Uncharacterized protein</fullName>
    </submittedName>
</protein>
<keyword evidence="3" id="KW-1185">Reference proteome</keyword>
<sequence length="33" mass="3407">MTGQAGWRGAADRAVRPRTASSGEETSNDSAGR</sequence>
<feature type="compositionally biased region" description="Polar residues" evidence="1">
    <location>
        <begin position="19"/>
        <end position="33"/>
    </location>
</feature>
<evidence type="ECO:0000256" key="1">
    <source>
        <dbReference type="SAM" id="MobiDB-lite"/>
    </source>
</evidence>
<evidence type="ECO:0000313" key="2">
    <source>
        <dbReference type="EMBL" id="CAG5084456.1"/>
    </source>
</evidence>
<accession>A0ABN7RUV4</accession>